<organism evidence="2 3">
    <name type="scientific">Hebeloma cylindrosporum</name>
    <dbReference type="NCBI Taxonomy" id="76867"/>
    <lineage>
        <taxon>Eukaryota</taxon>
        <taxon>Fungi</taxon>
        <taxon>Dikarya</taxon>
        <taxon>Basidiomycota</taxon>
        <taxon>Agaricomycotina</taxon>
        <taxon>Agaricomycetes</taxon>
        <taxon>Agaricomycetidae</taxon>
        <taxon>Agaricales</taxon>
        <taxon>Agaricineae</taxon>
        <taxon>Hymenogastraceae</taxon>
        <taxon>Hebeloma</taxon>
    </lineage>
</organism>
<name>A0A0C2XBZ0_HEBCY</name>
<dbReference type="HOGENOM" id="CLU_1366399_0_0_1"/>
<feature type="compositionally biased region" description="Polar residues" evidence="1">
    <location>
        <begin position="185"/>
        <end position="195"/>
    </location>
</feature>
<feature type="compositionally biased region" description="Pro residues" evidence="1">
    <location>
        <begin position="60"/>
        <end position="77"/>
    </location>
</feature>
<dbReference type="EMBL" id="KN831820">
    <property type="protein sequence ID" value="KIM35463.1"/>
    <property type="molecule type" value="Genomic_DNA"/>
</dbReference>
<feature type="compositionally biased region" description="Polar residues" evidence="1">
    <location>
        <begin position="146"/>
        <end position="163"/>
    </location>
</feature>
<reference evidence="2 3" key="1">
    <citation type="submission" date="2014-04" db="EMBL/GenBank/DDBJ databases">
        <authorList>
            <consortium name="DOE Joint Genome Institute"/>
            <person name="Kuo A."/>
            <person name="Gay G."/>
            <person name="Dore J."/>
            <person name="Kohler A."/>
            <person name="Nagy L.G."/>
            <person name="Floudas D."/>
            <person name="Copeland A."/>
            <person name="Barry K.W."/>
            <person name="Cichocki N."/>
            <person name="Veneault-Fourrey C."/>
            <person name="LaButti K."/>
            <person name="Lindquist E.A."/>
            <person name="Lipzen A."/>
            <person name="Lundell T."/>
            <person name="Morin E."/>
            <person name="Murat C."/>
            <person name="Sun H."/>
            <person name="Tunlid A."/>
            <person name="Henrissat B."/>
            <person name="Grigoriev I.V."/>
            <person name="Hibbett D.S."/>
            <person name="Martin F."/>
            <person name="Nordberg H.P."/>
            <person name="Cantor M.N."/>
            <person name="Hua S.X."/>
        </authorList>
    </citation>
    <scope>NUCLEOTIDE SEQUENCE [LARGE SCALE GENOMIC DNA]</scope>
    <source>
        <strain evidence="3">h7</strain>
    </source>
</reference>
<feature type="region of interest" description="Disordered" evidence="1">
    <location>
        <begin position="1"/>
        <end position="209"/>
    </location>
</feature>
<evidence type="ECO:0000256" key="1">
    <source>
        <dbReference type="SAM" id="MobiDB-lite"/>
    </source>
</evidence>
<feature type="compositionally biased region" description="Basic residues" evidence="1">
    <location>
        <begin position="199"/>
        <end position="209"/>
    </location>
</feature>
<proteinExistence type="predicted"/>
<keyword evidence="3" id="KW-1185">Reference proteome</keyword>
<reference evidence="3" key="2">
    <citation type="submission" date="2015-01" db="EMBL/GenBank/DDBJ databases">
        <title>Evolutionary Origins and Diversification of the Mycorrhizal Mutualists.</title>
        <authorList>
            <consortium name="DOE Joint Genome Institute"/>
            <consortium name="Mycorrhizal Genomics Consortium"/>
            <person name="Kohler A."/>
            <person name="Kuo A."/>
            <person name="Nagy L.G."/>
            <person name="Floudas D."/>
            <person name="Copeland A."/>
            <person name="Barry K.W."/>
            <person name="Cichocki N."/>
            <person name="Veneault-Fourrey C."/>
            <person name="LaButti K."/>
            <person name="Lindquist E.A."/>
            <person name="Lipzen A."/>
            <person name="Lundell T."/>
            <person name="Morin E."/>
            <person name="Murat C."/>
            <person name="Riley R."/>
            <person name="Ohm R."/>
            <person name="Sun H."/>
            <person name="Tunlid A."/>
            <person name="Henrissat B."/>
            <person name="Grigoriev I.V."/>
            <person name="Hibbett D.S."/>
            <person name="Martin F."/>
        </authorList>
    </citation>
    <scope>NUCLEOTIDE SEQUENCE [LARGE SCALE GENOMIC DNA]</scope>
    <source>
        <strain evidence="3">h7</strain>
    </source>
</reference>
<evidence type="ECO:0000313" key="2">
    <source>
        <dbReference type="EMBL" id="KIM35463.1"/>
    </source>
</evidence>
<protein>
    <submittedName>
        <fullName evidence="2">Uncharacterized protein</fullName>
    </submittedName>
</protein>
<accession>A0A0C2XBZ0</accession>
<dbReference type="AlphaFoldDB" id="A0A0C2XBZ0"/>
<sequence>MDLPRATTPSRNDLQYDNSNTQVTDRVPEVWGTGSPIQSDYPFQTALTPEPGPRFLYSLPSPPLSPFAPQPPQPVPYSPYRSYQSTHNSFPDGTSPQHAHYHARFDSTAPPAGAYYDLDRMDGKLGASFSRRRTRASVRDTEGLGPQSSSPYANLPQQSSYEGPSTYPYGYFPSGAADAVDSEKLQNSANGSSSDTMKRKGKDRKRRDH</sequence>
<dbReference type="Proteomes" id="UP000053424">
    <property type="component" value="Unassembled WGS sequence"/>
</dbReference>
<feature type="compositionally biased region" description="Polar residues" evidence="1">
    <location>
        <begin position="35"/>
        <end position="47"/>
    </location>
</feature>
<evidence type="ECO:0000313" key="3">
    <source>
        <dbReference type="Proteomes" id="UP000053424"/>
    </source>
</evidence>
<feature type="compositionally biased region" description="Polar residues" evidence="1">
    <location>
        <begin position="86"/>
        <end position="97"/>
    </location>
</feature>
<gene>
    <name evidence="2" type="ORF">M413DRAFT_14542</name>
</gene>
<feature type="compositionally biased region" description="Polar residues" evidence="1">
    <location>
        <begin position="7"/>
        <end position="24"/>
    </location>
</feature>